<proteinExistence type="predicted"/>
<gene>
    <name evidence="6" type="ORF">MYMAC_005538</name>
</gene>
<dbReference type="Gene3D" id="3.40.1090.10">
    <property type="entry name" value="Cytosolic phospholipase A2 catalytic domain"/>
    <property type="match status" value="1"/>
</dbReference>
<accession>A0A250K1A8</accession>
<dbReference type="PROSITE" id="PS51635">
    <property type="entry name" value="PNPLA"/>
    <property type="match status" value="1"/>
</dbReference>
<dbReference type="InterPro" id="IPR002641">
    <property type="entry name" value="PNPLA_dom"/>
</dbReference>
<dbReference type="CDD" id="cd07199">
    <property type="entry name" value="Pat17_PNPLA8_PNPLA9_like"/>
    <property type="match status" value="1"/>
</dbReference>
<dbReference type="InterPro" id="IPR016035">
    <property type="entry name" value="Acyl_Trfase/lysoPLipase"/>
</dbReference>
<evidence type="ECO:0000313" key="6">
    <source>
        <dbReference type="EMBL" id="ATB49884.1"/>
    </source>
</evidence>
<dbReference type="NCBIfam" id="NF041079">
    <property type="entry name" value="CBASS_lipase"/>
    <property type="match status" value="1"/>
</dbReference>
<keyword evidence="1 4" id="KW-0378">Hydrolase</keyword>
<keyword evidence="3 4" id="KW-0443">Lipid metabolism</keyword>
<evidence type="ECO:0000313" key="7">
    <source>
        <dbReference type="Proteomes" id="UP000217343"/>
    </source>
</evidence>
<dbReference type="Pfam" id="PF01734">
    <property type="entry name" value="Patatin"/>
    <property type="match status" value="1"/>
</dbReference>
<organism evidence="6 7">
    <name type="scientific">Corallococcus macrosporus DSM 14697</name>
    <dbReference type="NCBI Taxonomy" id="1189310"/>
    <lineage>
        <taxon>Bacteria</taxon>
        <taxon>Pseudomonadati</taxon>
        <taxon>Myxococcota</taxon>
        <taxon>Myxococcia</taxon>
        <taxon>Myxococcales</taxon>
        <taxon>Cystobacterineae</taxon>
        <taxon>Myxococcaceae</taxon>
        <taxon>Corallococcus</taxon>
    </lineage>
</organism>
<keyword evidence="2 4" id="KW-0442">Lipid degradation</keyword>
<evidence type="ECO:0000256" key="1">
    <source>
        <dbReference type="ARBA" id="ARBA00022801"/>
    </source>
</evidence>
<evidence type="ECO:0000256" key="4">
    <source>
        <dbReference type="PROSITE-ProRule" id="PRU01161"/>
    </source>
</evidence>
<dbReference type="KEGG" id="mmas:MYMAC_005538"/>
<dbReference type="PANTHER" id="PTHR24185">
    <property type="entry name" value="CALCIUM-INDEPENDENT PHOSPHOLIPASE A2-GAMMA"/>
    <property type="match status" value="1"/>
</dbReference>
<dbReference type="GO" id="GO:0006631">
    <property type="term" value="P:fatty acid metabolic process"/>
    <property type="evidence" value="ECO:0007669"/>
    <property type="project" value="TreeGrafter"/>
</dbReference>
<dbReference type="OrthoDB" id="9807112at2"/>
<sequence length="325" mass="35484">MDRKRFRILSLDGGGIRGAYTAAVLASIEETSGKRLVDHFDLIVGTSTGAITAVALGMGISASKLLEFYLNYGPSIFPRARGLDRMFQGFRWFARAKYKTEPLEQALSEVLGNRLFGESQCRLAIPSYDIVSNCVRVFKTAHGERFRQDYKRSAVEVIRATTAAPTYFDAIVTAKGELLIDGGVWANCPSMVGVAEALDLGVALSDINLLSVGTLGEAQDFARAARGGGIFHYARNLYVLGILMDAQARGAWSQTRLLLSNRATRITQTVPAGLYALDDTKGLQDLVARGRSDGRHNTDFVLREFLNEPVTPFVPIYSTSTFPAL</sequence>
<dbReference type="GO" id="GO:0016042">
    <property type="term" value="P:lipid catabolic process"/>
    <property type="evidence" value="ECO:0007669"/>
    <property type="project" value="UniProtKB-UniRule"/>
</dbReference>
<dbReference type="RefSeq" id="WP_095960288.1">
    <property type="nucleotide sequence ID" value="NZ_CP022203.1"/>
</dbReference>
<dbReference type="EMBL" id="CP022203">
    <property type="protein sequence ID" value="ATB49884.1"/>
    <property type="molecule type" value="Genomic_DNA"/>
</dbReference>
<evidence type="ECO:0000256" key="2">
    <source>
        <dbReference type="ARBA" id="ARBA00022963"/>
    </source>
</evidence>
<keyword evidence="7" id="KW-1185">Reference proteome</keyword>
<dbReference type="Proteomes" id="UP000217343">
    <property type="component" value="Chromosome"/>
</dbReference>
<feature type="short sequence motif" description="DGA/G" evidence="4">
    <location>
        <begin position="181"/>
        <end position="183"/>
    </location>
</feature>
<feature type="active site" description="Proton acceptor" evidence="4">
    <location>
        <position position="181"/>
    </location>
</feature>
<dbReference type="AlphaFoldDB" id="A0A250K1A8"/>
<dbReference type="PANTHER" id="PTHR24185:SF1">
    <property type="entry name" value="CALCIUM-INDEPENDENT PHOSPHOLIPASE A2-GAMMA"/>
    <property type="match status" value="1"/>
</dbReference>
<dbReference type="SUPFAM" id="SSF52151">
    <property type="entry name" value="FabD/lysophospholipase-like"/>
    <property type="match status" value="1"/>
</dbReference>
<feature type="short sequence motif" description="GXGXXG" evidence="4">
    <location>
        <begin position="13"/>
        <end position="18"/>
    </location>
</feature>
<dbReference type="GO" id="GO:0016020">
    <property type="term" value="C:membrane"/>
    <property type="evidence" value="ECO:0007669"/>
    <property type="project" value="TreeGrafter"/>
</dbReference>
<feature type="active site" description="Nucleophile" evidence="4">
    <location>
        <position position="47"/>
    </location>
</feature>
<name>A0A250K1A8_9BACT</name>
<evidence type="ECO:0000256" key="3">
    <source>
        <dbReference type="ARBA" id="ARBA00023098"/>
    </source>
</evidence>
<feature type="short sequence motif" description="GXSXG" evidence="4">
    <location>
        <begin position="45"/>
        <end position="49"/>
    </location>
</feature>
<reference evidence="6 7" key="1">
    <citation type="submission" date="2017-06" db="EMBL/GenBank/DDBJ databases">
        <title>Sequencing and comparative analysis of myxobacterial genomes.</title>
        <authorList>
            <person name="Rupp O."/>
            <person name="Goesmann A."/>
            <person name="Sogaard-Andersen L."/>
        </authorList>
    </citation>
    <scope>NUCLEOTIDE SEQUENCE [LARGE SCALE GENOMIC DNA]</scope>
    <source>
        <strain evidence="6 7">DSM 14697</strain>
    </source>
</reference>
<protein>
    <submittedName>
        <fullName evidence="6">Patatin</fullName>
    </submittedName>
</protein>
<evidence type="ECO:0000259" key="5">
    <source>
        <dbReference type="PROSITE" id="PS51635"/>
    </source>
</evidence>
<dbReference type="GO" id="GO:0004620">
    <property type="term" value="F:phospholipase activity"/>
    <property type="evidence" value="ECO:0007669"/>
    <property type="project" value="TreeGrafter"/>
</dbReference>
<feature type="domain" description="PNPLA" evidence="5">
    <location>
        <begin position="9"/>
        <end position="194"/>
    </location>
</feature>